<reference evidence="2" key="1">
    <citation type="submission" date="2017-04" db="EMBL/GenBank/DDBJ databases">
        <title>Genome deletions in a multicellular cyanobacterial endosymbiont for morphological adaptation in marine diatoms.</title>
        <authorList>
            <person name="Wang Y."/>
            <person name="Gao H."/>
            <person name="Li R."/>
            <person name="Xu X."/>
        </authorList>
    </citation>
    <scope>NUCLEOTIDE SEQUENCE</scope>
    <source>
        <strain evidence="2">FACHB 800</strain>
    </source>
</reference>
<organism evidence="2 3">
    <name type="scientific">Richelia sinica FACHB-800</name>
    <dbReference type="NCBI Taxonomy" id="1357546"/>
    <lineage>
        <taxon>Bacteria</taxon>
        <taxon>Bacillati</taxon>
        <taxon>Cyanobacteriota</taxon>
        <taxon>Cyanophyceae</taxon>
        <taxon>Nostocales</taxon>
        <taxon>Nostocaceae</taxon>
        <taxon>Richelia</taxon>
    </lineage>
</organism>
<dbReference type="SUPFAM" id="SSF54427">
    <property type="entry name" value="NTF2-like"/>
    <property type="match status" value="1"/>
</dbReference>
<dbReference type="Pfam" id="PF02136">
    <property type="entry name" value="NTF2"/>
    <property type="match status" value="1"/>
</dbReference>
<dbReference type="InterPro" id="IPR032710">
    <property type="entry name" value="NTF2-like_dom_sf"/>
</dbReference>
<dbReference type="KEGG" id="rsin:B6N60_01617"/>
<evidence type="ECO:0000313" key="2">
    <source>
        <dbReference type="EMBL" id="QXE22930.1"/>
    </source>
</evidence>
<dbReference type="AlphaFoldDB" id="A0A975T6E5"/>
<protein>
    <submittedName>
        <fullName evidence="2">Nuclear transport factor 2</fullName>
    </submittedName>
</protein>
<dbReference type="Proteomes" id="UP000683511">
    <property type="component" value="Chromosome"/>
</dbReference>
<evidence type="ECO:0000259" key="1">
    <source>
        <dbReference type="Pfam" id="PF02136"/>
    </source>
</evidence>
<proteinExistence type="predicted"/>
<dbReference type="EMBL" id="CP021056">
    <property type="protein sequence ID" value="QXE22930.1"/>
    <property type="molecule type" value="Genomic_DNA"/>
</dbReference>
<name>A0A975T6E5_9NOST</name>
<gene>
    <name evidence="2" type="ORF">B6N60_01617</name>
</gene>
<keyword evidence="3" id="KW-1185">Reference proteome</keyword>
<feature type="domain" description="Nuclear transport factor 2" evidence="1">
    <location>
        <begin position="38"/>
        <end position="131"/>
    </location>
</feature>
<sequence length="155" mass="17451">MDITNTIKVVIENFFMNNTDCLQYSTFDLEGITATSVIDYFITLNAGQFQDTAALFAEHGVMYPPFESGIIGPEAISNYLYKEAQDLKAEPHQGITEDLPNQQIQIQVTGKAHTSWCSVNVLWLFLLNQQQQIMEAKIKLLASPQELLALRPPNQ</sequence>
<dbReference type="InterPro" id="IPR002075">
    <property type="entry name" value="NTF2_dom"/>
</dbReference>
<accession>A0A975T6E5</accession>
<dbReference type="Gene3D" id="3.10.450.50">
    <property type="match status" value="1"/>
</dbReference>
<evidence type="ECO:0000313" key="3">
    <source>
        <dbReference type="Proteomes" id="UP000683511"/>
    </source>
</evidence>